<name>A0AAU0USV5_9FIRM</name>
<dbReference type="KEGG" id="dbc:MFMK1_003587"/>
<dbReference type="PROSITE" id="PS51257">
    <property type="entry name" value="PROKAR_LIPOPROTEIN"/>
    <property type="match status" value="1"/>
</dbReference>
<accession>A0AAU0USV5</accession>
<evidence type="ECO:0000256" key="1">
    <source>
        <dbReference type="SAM" id="MobiDB-lite"/>
    </source>
</evidence>
<dbReference type="EMBL" id="CP121694">
    <property type="protein sequence ID" value="WRO23719.1"/>
    <property type="molecule type" value="Genomic_DNA"/>
</dbReference>
<reference evidence="2 3" key="1">
    <citation type="submission" date="2023-04" db="EMBL/GenBank/DDBJ databases">
        <authorList>
            <person name="Hsu D."/>
        </authorList>
    </citation>
    <scope>NUCLEOTIDE SEQUENCE [LARGE SCALE GENOMIC DNA]</scope>
    <source>
        <strain evidence="2 3">MK1</strain>
    </source>
</reference>
<gene>
    <name evidence="2" type="ORF">MFMK1_003587</name>
</gene>
<keyword evidence="3" id="KW-1185">Reference proteome</keyword>
<sequence>MKRHLLVALIIVAVSLTLFGCSSSGSKLKVGETSSGNKDSKTPTQQDSKKAVS</sequence>
<dbReference type="AlphaFoldDB" id="A0AAU0USV5"/>
<evidence type="ECO:0000313" key="2">
    <source>
        <dbReference type="EMBL" id="WRO23719.1"/>
    </source>
</evidence>
<feature type="region of interest" description="Disordered" evidence="1">
    <location>
        <begin position="23"/>
        <end position="53"/>
    </location>
</feature>
<dbReference type="RefSeq" id="WP_366923095.1">
    <property type="nucleotide sequence ID" value="NZ_CP121694.1"/>
</dbReference>
<feature type="compositionally biased region" description="Polar residues" evidence="1">
    <location>
        <begin position="23"/>
        <end position="46"/>
    </location>
</feature>
<organism evidence="2 3">
    <name type="scientific">Metallumcola ferriviriculae</name>
    <dbReference type="NCBI Taxonomy" id="3039180"/>
    <lineage>
        <taxon>Bacteria</taxon>
        <taxon>Bacillati</taxon>
        <taxon>Bacillota</taxon>
        <taxon>Clostridia</taxon>
        <taxon>Neomoorellales</taxon>
        <taxon>Desulfitibacteraceae</taxon>
        <taxon>Metallumcola</taxon>
    </lineage>
</organism>
<protein>
    <submittedName>
        <fullName evidence="2">Uncharacterized protein</fullName>
    </submittedName>
</protein>
<proteinExistence type="predicted"/>
<dbReference type="Proteomes" id="UP001329915">
    <property type="component" value="Chromosome"/>
</dbReference>
<evidence type="ECO:0000313" key="3">
    <source>
        <dbReference type="Proteomes" id="UP001329915"/>
    </source>
</evidence>